<organism evidence="3 4">
    <name type="scientific">Phytohabitans maris</name>
    <dbReference type="NCBI Taxonomy" id="3071409"/>
    <lineage>
        <taxon>Bacteria</taxon>
        <taxon>Bacillati</taxon>
        <taxon>Actinomycetota</taxon>
        <taxon>Actinomycetes</taxon>
        <taxon>Micromonosporales</taxon>
        <taxon>Micromonosporaceae</taxon>
    </lineage>
</organism>
<keyword evidence="2" id="KW-0812">Transmembrane</keyword>
<keyword evidence="4" id="KW-1185">Reference proteome</keyword>
<keyword evidence="2" id="KW-0472">Membrane</keyword>
<dbReference type="Proteomes" id="UP001230908">
    <property type="component" value="Unassembled WGS sequence"/>
</dbReference>
<accession>A0ABU0ZTZ5</accession>
<sequence length="121" mass="12059">MTDTTTRTLELLERVRGGMTAGAVVGEPIVQDGITVVPVARVSGGGGGGGGSGPGADGREGNGTGAGFGLSSRPVGAFVIKDGTVKWRPAVDVSRIILGGQVVAVVALLTIRAIVKARHRS</sequence>
<gene>
    <name evidence="3" type="ORF">RB614_38585</name>
</gene>
<dbReference type="EMBL" id="JAVHUY010000056">
    <property type="protein sequence ID" value="MDQ7910418.1"/>
    <property type="molecule type" value="Genomic_DNA"/>
</dbReference>
<evidence type="ECO:0000313" key="3">
    <source>
        <dbReference type="EMBL" id="MDQ7910418.1"/>
    </source>
</evidence>
<feature type="region of interest" description="Disordered" evidence="1">
    <location>
        <begin position="43"/>
        <end position="68"/>
    </location>
</feature>
<reference evidence="3 4" key="1">
    <citation type="submission" date="2023-08" db="EMBL/GenBank/DDBJ databases">
        <title>Phytohabitans sansha sp. nov., isolated from marine sediment.</title>
        <authorList>
            <person name="Zhao Y."/>
            <person name="Yi K."/>
        </authorList>
    </citation>
    <scope>NUCLEOTIDE SEQUENCE [LARGE SCALE GENOMIC DNA]</scope>
    <source>
        <strain evidence="3 4">ZYX-F-186</strain>
    </source>
</reference>
<evidence type="ECO:0000256" key="1">
    <source>
        <dbReference type="SAM" id="MobiDB-lite"/>
    </source>
</evidence>
<evidence type="ECO:0000256" key="2">
    <source>
        <dbReference type="SAM" id="Phobius"/>
    </source>
</evidence>
<keyword evidence="2" id="KW-1133">Transmembrane helix</keyword>
<dbReference type="InterPro" id="IPR014229">
    <property type="entry name" value="Spore_YtfJ"/>
</dbReference>
<feature type="transmembrane region" description="Helical" evidence="2">
    <location>
        <begin position="96"/>
        <end position="115"/>
    </location>
</feature>
<dbReference type="Pfam" id="PF09579">
    <property type="entry name" value="Spore_YtfJ"/>
    <property type="match status" value="1"/>
</dbReference>
<protein>
    <submittedName>
        <fullName evidence="3">Spore germination protein GerW family protein</fullName>
    </submittedName>
</protein>
<dbReference type="RefSeq" id="WP_308717666.1">
    <property type="nucleotide sequence ID" value="NZ_JAVHUY010000056.1"/>
</dbReference>
<comment type="caution">
    <text evidence="3">The sequence shown here is derived from an EMBL/GenBank/DDBJ whole genome shotgun (WGS) entry which is preliminary data.</text>
</comment>
<proteinExistence type="predicted"/>
<name>A0ABU0ZTZ5_9ACTN</name>
<evidence type="ECO:0000313" key="4">
    <source>
        <dbReference type="Proteomes" id="UP001230908"/>
    </source>
</evidence>